<organism evidence="2">
    <name type="scientific">Solibacter usitatus (strain Ellin6076)</name>
    <dbReference type="NCBI Taxonomy" id="234267"/>
    <lineage>
        <taxon>Bacteria</taxon>
        <taxon>Pseudomonadati</taxon>
        <taxon>Acidobacteriota</taxon>
        <taxon>Terriglobia</taxon>
        <taxon>Bryobacterales</taxon>
        <taxon>Solibacteraceae</taxon>
        <taxon>Candidatus Solibacter</taxon>
    </lineage>
</organism>
<evidence type="ECO:0000313" key="2">
    <source>
        <dbReference type="EMBL" id="ABJ87255.1"/>
    </source>
</evidence>
<keyword evidence="1" id="KW-1133">Transmembrane helix</keyword>
<protein>
    <submittedName>
        <fullName evidence="2">Uncharacterized protein</fullName>
    </submittedName>
</protein>
<evidence type="ECO:0000256" key="1">
    <source>
        <dbReference type="SAM" id="Phobius"/>
    </source>
</evidence>
<feature type="transmembrane region" description="Helical" evidence="1">
    <location>
        <begin position="77"/>
        <end position="103"/>
    </location>
</feature>
<keyword evidence="1" id="KW-0472">Membrane</keyword>
<accession>Q01SW5</accession>
<feature type="transmembrane region" description="Helical" evidence="1">
    <location>
        <begin position="243"/>
        <end position="264"/>
    </location>
</feature>
<feature type="transmembrane region" description="Helical" evidence="1">
    <location>
        <begin position="154"/>
        <end position="176"/>
    </location>
</feature>
<sequence>MYYNCAEPMEDALSAITKVISSPPGQMAAGGVLAGFVWKFFERVESVLNENSKLEIAVWLLGAKAPAKDERAMRLKLFHAVCGILTSPKRVFVITLVFLVNYIQSKLYLYPGRISNGLKQEAVIFLYSMFMGTIVFYSVFLIEEMLEKGVRRQSLAILLWLLLGAVLGGLITWFLYCNASFSAAFLTPRLPQVIFRLSILPCFLVPVWIWLPFVSGFLLKAARRFHVGFDWFNRRFDIEKKPLQSIGLVAGTLVAVMYWTAVIVSRVVG</sequence>
<gene>
    <name evidence="2" type="ordered locus">Acid_6329</name>
</gene>
<reference evidence="2" key="1">
    <citation type="submission" date="2006-10" db="EMBL/GenBank/DDBJ databases">
        <title>Complete sequence of Solibacter usitatus Ellin6076.</title>
        <authorList>
            <consortium name="US DOE Joint Genome Institute"/>
            <person name="Copeland A."/>
            <person name="Lucas S."/>
            <person name="Lapidus A."/>
            <person name="Barry K."/>
            <person name="Detter J.C."/>
            <person name="Glavina del Rio T."/>
            <person name="Hammon N."/>
            <person name="Israni S."/>
            <person name="Dalin E."/>
            <person name="Tice H."/>
            <person name="Pitluck S."/>
            <person name="Thompson L.S."/>
            <person name="Brettin T."/>
            <person name="Bruce D."/>
            <person name="Han C."/>
            <person name="Tapia R."/>
            <person name="Gilna P."/>
            <person name="Schmutz J."/>
            <person name="Larimer F."/>
            <person name="Land M."/>
            <person name="Hauser L."/>
            <person name="Kyrpides N."/>
            <person name="Mikhailova N."/>
            <person name="Janssen P.H."/>
            <person name="Kuske C.R."/>
            <person name="Richardson P."/>
        </authorList>
    </citation>
    <scope>NUCLEOTIDE SEQUENCE</scope>
    <source>
        <strain evidence="2">Ellin6076</strain>
    </source>
</reference>
<feature type="transmembrane region" description="Helical" evidence="1">
    <location>
        <begin position="123"/>
        <end position="142"/>
    </location>
</feature>
<dbReference type="EMBL" id="CP000473">
    <property type="protein sequence ID" value="ABJ87255.1"/>
    <property type="molecule type" value="Genomic_DNA"/>
</dbReference>
<keyword evidence="1" id="KW-0812">Transmembrane</keyword>
<dbReference type="KEGG" id="sus:Acid_6329"/>
<dbReference type="AlphaFoldDB" id="Q01SW5"/>
<proteinExistence type="predicted"/>
<dbReference type="HOGENOM" id="CLU_1034066_0_0_0"/>
<name>Q01SW5_SOLUE</name>
<dbReference type="STRING" id="234267.Acid_6329"/>
<dbReference type="InParanoid" id="Q01SW5"/>
<feature type="transmembrane region" description="Helical" evidence="1">
    <location>
        <begin position="196"/>
        <end position="222"/>
    </location>
</feature>